<feature type="compositionally biased region" description="Polar residues" evidence="1">
    <location>
        <begin position="101"/>
        <end position="112"/>
    </location>
</feature>
<evidence type="ECO:0000313" key="3">
    <source>
        <dbReference type="Proteomes" id="UP001341840"/>
    </source>
</evidence>
<evidence type="ECO:0000256" key="1">
    <source>
        <dbReference type="SAM" id="MobiDB-lite"/>
    </source>
</evidence>
<dbReference type="EMBL" id="JASCZI010212270">
    <property type="protein sequence ID" value="MED6198933.1"/>
    <property type="molecule type" value="Genomic_DNA"/>
</dbReference>
<keyword evidence="3" id="KW-1185">Reference proteome</keyword>
<organism evidence="2 3">
    <name type="scientific">Stylosanthes scabra</name>
    <dbReference type="NCBI Taxonomy" id="79078"/>
    <lineage>
        <taxon>Eukaryota</taxon>
        <taxon>Viridiplantae</taxon>
        <taxon>Streptophyta</taxon>
        <taxon>Embryophyta</taxon>
        <taxon>Tracheophyta</taxon>
        <taxon>Spermatophyta</taxon>
        <taxon>Magnoliopsida</taxon>
        <taxon>eudicotyledons</taxon>
        <taxon>Gunneridae</taxon>
        <taxon>Pentapetalae</taxon>
        <taxon>rosids</taxon>
        <taxon>fabids</taxon>
        <taxon>Fabales</taxon>
        <taxon>Fabaceae</taxon>
        <taxon>Papilionoideae</taxon>
        <taxon>50 kb inversion clade</taxon>
        <taxon>dalbergioids sensu lato</taxon>
        <taxon>Dalbergieae</taxon>
        <taxon>Pterocarpus clade</taxon>
        <taxon>Stylosanthes</taxon>
    </lineage>
</organism>
<sequence length="148" mass="16835">MVTFGPCFKCEPNVTRTKTSSSSPHAPLVTFAPRLDVGQTWLKTSSRQAQDKLLIHISSHIWTMFPTWAKRDSPRLKASFPRFHQATFGPRFQRGPKTWSKHGSTNPMVQHNSKPHLSHVSTWPKRGLSLRSPRPCFAKKFVINSAED</sequence>
<gene>
    <name evidence="2" type="ORF">PIB30_071317</name>
</gene>
<accession>A0ABU6XPZ5</accession>
<reference evidence="2 3" key="1">
    <citation type="journal article" date="2023" name="Plants (Basel)">
        <title>Bridging the Gap: Combining Genomics and Transcriptomics Approaches to Understand Stylosanthes scabra, an Orphan Legume from the Brazilian Caatinga.</title>
        <authorList>
            <person name="Ferreira-Neto J.R.C."/>
            <person name="da Silva M.D."/>
            <person name="Binneck E."/>
            <person name="de Melo N.F."/>
            <person name="da Silva R.H."/>
            <person name="de Melo A.L.T.M."/>
            <person name="Pandolfi V."/>
            <person name="Bustamante F.O."/>
            <person name="Brasileiro-Vidal A.C."/>
            <person name="Benko-Iseppon A.M."/>
        </authorList>
    </citation>
    <scope>NUCLEOTIDE SEQUENCE [LARGE SCALE GENOMIC DNA]</scope>
    <source>
        <tissue evidence="2">Leaves</tissue>
    </source>
</reference>
<feature type="region of interest" description="Disordered" evidence="1">
    <location>
        <begin position="91"/>
        <end position="120"/>
    </location>
</feature>
<comment type="caution">
    <text evidence="2">The sequence shown here is derived from an EMBL/GenBank/DDBJ whole genome shotgun (WGS) entry which is preliminary data.</text>
</comment>
<evidence type="ECO:0000313" key="2">
    <source>
        <dbReference type="EMBL" id="MED6198933.1"/>
    </source>
</evidence>
<feature type="non-terminal residue" evidence="2">
    <location>
        <position position="148"/>
    </location>
</feature>
<protein>
    <submittedName>
        <fullName evidence="2">Uncharacterized protein</fullName>
    </submittedName>
</protein>
<name>A0ABU6XPZ5_9FABA</name>
<proteinExistence type="predicted"/>
<dbReference type="Proteomes" id="UP001341840">
    <property type="component" value="Unassembled WGS sequence"/>
</dbReference>